<keyword evidence="3" id="KW-1185">Reference proteome</keyword>
<proteinExistence type="predicted"/>
<accession>A0A4V4HDJ4</accession>
<evidence type="ECO:0000313" key="2">
    <source>
        <dbReference type="EMBL" id="THU87465.1"/>
    </source>
</evidence>
<dbReference type="OrthoDB" id="3071161at2759"/>
<evidence type="ECO:0000313" key="3">
    <source>
        <dbReference type="Proteomes" id="UP000297245"/>
    </source>
</evidence>
<protein>
    <submittedName>
        <fullName evidence="2">Uncharacterized protein</fullName>
    </submittedName>
</protein>
<organism evidence="2 3">
    <name type="scientific">Dendrothele bispora (strain CBS 962.96)</name>
    <dbReference type="NCBI Taxonomy" id="1314807"/>
    <lineage>
        <taxon>Eukaryota</taxon>
        <taxon>Fungi</taxon>
        <taxon>Dikarya</taxon>
        <taxon>Basidiomycota</taxon>
        <taxon>Agaricomycotina</taxon>
        <taxon>Agaricomycetes</taxon>
        <taxon>Agaricomycetidae</taxon>
        <taxon>Agaricales</taxon>
        <taxon>Agaricales incertae sedis</taxon>
        <taxon>Dendrothele</taxon>
    </lineage>
</organism>
<name>A0A4V4HDJ4_DENBC</name>
<dbReference type="EMBL" id="ML179449">
    <property type="protein sequence ID" value="THU87465.1"/>
    <property type="molecule type" value="Genomic_DNA"/>
</dbReference>
<gene>
    <name evidence="2" type="ORF">K435DRAFT_867265</name>
</gene>
<dbReference type="AlphaFoldDB" id="A0A4V4HDJ4"/>
<reference evidence="2 3" key="1">
    <citation type="journal article" date="2019" name="Nat. Ecol. Evol.">
        <title>Megaphylogeny resolves global patterns of mushroom evolution.</title>
        <authorList>
            <person name="Varga T."/>
            <person name="Krizsan K."/>
            <person name="Foldi C."/>
            <person name="Dima B."/>
            <person name="Sanchez-Garcia M."/>
            <person name="Sanchez-Ramirez S."/>
            <person name="Szollosi G.J."/>
            <person name="Szarkandi J.G."/>
            <person name="Papp V."/>
            <person name="Albert L."/>
            <person name="Andreopoulos W."/>
            <person name="Angelini C."/>
            <person name="Antonin V."/>
            <person name="Barry K.W."/>
            <person name="Bougher N.L."/>
            <person name="Buchanan P."/>
            <person name="Buyck B."/>
            <person name="Bense V."/>
            <person name="Catcheside P."/>
            <person name="Chovatia M."/>
            <person name="Cooper J."/>
            <person name="Damon W."/>
            <person name="Desjardin D."/>
            <person name="Finy P."/>
            <person name="Geml J."/>
            <person name="Haridas S."/>
            <person name="Hughes K."/>
            <person name="Justo A."/>
            <person name="Karasinski D."/>
            <person name="Kautmanova I."/>
            <person name="Kiss B."/>
            <person name="Kocsube S."/>
            <person name="Kotiranta H."/>
            <person name="LaButti K.M."/>
            <person name="Lechner B.E."/>
            <person name="Liimatainen K."/>
            <person name="Lipzen A."/>
            <person name="Lukacs Z."/>
            <person name="Mihaltcheva S."/>
            <person name="Morgado L.N."/>
            <person name="Niskanen T."/>
            <person name="Noordeloos M.E."/>
            <person name="Ohm R.A."/>
            <person name="Ortiz-Santana B."/>
            <person name="Ovrebo C."/>
            <person name="Racz N."/>
            <person name="Riley R."/>
            <person name="Savchenko A."/>
            <person name="Shiryaev A."/>
            <person name="Soop K."/>
            <person name="Spirin V."/>
            <person name="Szebenyi C."/>
            <person name="Tomsovsky M."/>
            <person name="Tulloss R.E."/>
            <person name="Uehling J."/>
            <person name="Grigoriev I.V."/>
            <person name="Vagvolgyi C."/>
            <person name="Papp T."/>
            <person name="Martin F.M."/>
            <person name="Miettinen O."/>
            <person name="Hibbett D.S."/>
            <person name="Nagy L.G."/>
        </authorList>
    </citation>
    <scope>NUCLEOTIDE SEQUENCE [LARGE SCALE GENOMIC DNA]</scope>
    <source>
        <strain evidence="2 3">CBS 962.96</strain>
    </source>
</reference>
<feature type="compositionally biased region" description="Acidic residues" evidence="1">
    <location>
        <begin position="364"/>
        <end position="378"/>
    </location>
</feature>
<dbReference type="Proteomes" id="UP000297245">
    <property type="component" value="Unassembled WGS sequence"/>
</dbReference>
<feature type="region of interest" description="Disordered" evidence="1">
    <location>
        <begin position="355"/>
        <end position="378"/>
    </location>
</feature>
<evidence type="ECO:0000256" key="1">
    <source>
        <dbReference type="SAM" id="MobiDB-lite"/>
    </source>
</evidence>
<sequence>MSNYTSPIANDSLVHYSNDPALVKKCDPSPATLLDWEKELLVFANAERVASFDSEKMSWASYELPRENRSPPDYTRTEGYVPPLCPHIVNPRRTRVECEMVVRGSDGLFFFQAPHDGGCAFIVPIPPSSNFEPCSHVNNPQCVFDEYLARARTEADESLISLILDAQEDGIFDVFSQLHPAYDHPGRPLPVLATYNPNGISQDRINSHKFYKSSGIGRALGALCSDTGLSSALLDKLVNISHQCPGCECHYSPNGFFGHLDHGRCMNTPSYLLVKEITVLMPCQLVAVSCDKMRELTHSPPIDSAITRAFWEWNSCLGIPADVWTVITTSVSQCPICNMMRIFPAAKLHKCGLASGSSAGGTESESEDETVDEGETEV</sequence>